<sequence length="163" mass="17607">MAEAAEGQYVTFGLGDEVFAAPVGLVREILTYHPPSRIPNGPDYLLGLTDVRGRGVPTADLRIRLGMAAVEPTLNTRILVLDIPLEDRTLSLGLVADRVFEVTVFSADQIEPSPDIGVKWRSDYISGVVRRPGDFVVLIDLGRLLSSTDAVSLASFSDVERAA</sequence>
<dbReference type="SUPFAM" id="SSF50341">
    <property type="entry name" value="CheW-like"/>
    <property type="match status" value="1"/>
</dbReference>
<evidence type="ECO:0000259" key="1">
    <source>
        <dbReference type="PROSITE" id="PS50851"/>
    </source>
</evidence>
<feature type="domain" description="CheW-like" evidence="1">
    <location>
        <begin position="6"/>
        <end position="150"/>
    </location>
</feature>
<dbReference type="EMBL" id="BSFD01000001">
    <property type="protein sequence ID" value="GLK47520.1"/>
    <property type="molecule type" value="Genomic_DNA"/>
</dbReference>
<dbReference type="Pfam" id="PF01584">
    <property type="entry name" value="CheW"/>
    <property type="match status" value="1"/>
</dbReference>
<reference evidence="2" key="1">
    <citation type="journal article" date="2014" name="Int. J. Syst. Evol. Microbiol.">
        <title>Complete genome of a new Firmicutes species belonging to the dominant human colonic microbiota ('Ruminococcus bicirculans') reveals two chromosomes and a selective capacity to utilize plant glucans.</title>
        <authorList>
            <consortium name="NISC Comparative Sequencing Program"/>
            <person name="Wegmann U."/>
            <person name="Louis P."/>
            <person name="Goesmann A."/>
            <person name="Henrissat B."/>
            <person name="Duncan S.H."/>
            <person name="Flint H.J."/>
        </authorList>
    </citation>
    <scope>NUCLEOTIDE SEQUENCE</scope>
    <source>
        <strain evidence="2">VKM B-1499</strain>
    </source>
</reference>
<dbReference type="InterPro" id="IPR036061">
    <property type="entry name" value="CheW-like_dom_sf"/>
</dbReference>
<dbReference type="RefSeq" id="WP_271163882.1">
    <property type="nucleotide sequence ID" value="NZ_BSFD01000001.1"/>
</dbReference>
<dbReference type="Gene3D" id="2.30.30.40">
    <property type="entry name" value="SH3 Domains"/>
    <property type="match status" value="1"/>
</dbReference>
<proteinExistence type="predicted"/>
<name>A0ABQ5T5V5_9CAUL</name>
<evidence type="ECO:0000313" key="3">
    <source>
        <dbReference type="Proteomes" id="UP001143509"/>
    </source>
</evidence>
<evidence type="ECO:0000313" key="2">
    <source>
        <dbReference type="EMBL" id="GLK47520.1"/>
    </source>
</evidence>
<reference evidence="2" key="2">
    <citation type="submission" date="2023-01" db="EMBL/GenBank/DDBJ databases">
        <authorList>
            <person name="Sun Q."/>
            <person name="Evtushenko L."/>
        </authorList>
    </citation>
    <scope>NUCLEOTIDE SEQUENCE</scope>
    <source>
        <strain evidence="2">VKM B-1499</strain>
    </source>
</reference>
<dbReference type="Proteomes" id="UP001143509">
    <property type="component" value="Unassembled WGS sequence"/>
</dbReference>
<dbReference type="Gene3D" id="2.40.50.180">
    <property type="entry name" value="CheA-289, Domain 4"/>
    <property type="match status" value="1"/>
</dbReference>
<organism evidence="2 3">
    <name type="scientific">Brevundimonas intermedia</name>
    <dbReference type="NCBI Taxonomy" id="74315"/>
    <lineage>
        <taxon>Bacteria</taxon>
        <taxon>Pseudomonadati</taxon>
        <taxon>Pseudomonadota</taxon>
        <taxon>Alphaproteobacteria</taxon>
        <taxon>Caulobacterales</taxon>
        <taxon>Caulobacteraceae</taxon>
        <taxon>Brevundimonas</taxon>
    </lineage>
</organism>
<comment type="caution">
    <text evidence="2">The sequence shown here is derived from an EMBL/GenBank/DDBJ whole genome shotgun (WGS) entry which is preliminary data.</text>
</comment>
<dbReference type="SMART" id="SM00260">
    <property type="entry name" value="CheW"/>
    <property type="match status" value="1"/>
</dbReference>
<dbReference type="PANTHER" id="PTHR22617:SF23">
    <property type="entry name" value="CHEMOTAXIS PROTEIN CHEW"/>
    <property type="match status" value="1"/>
</dbReference>
<dbReference type="CDD" id="cd00732">
    <property type="entry name" value="CheW"/>
    <property type="match status" value="1"/>
</dbReference>
<dbReference type="PROSITE" id="PS50851">
    <property type="entry name" value="CHEW"/>
    <property type="match status" value="1"/>
</dbReference>
<dbReference type="PANTHER" id="PTHR22617">
    <property type="entry name" value="CHEMOTAXIS SENSOR HISTIDINE KINASE-RELATED"/>
    <property type="match status" value="1"/>
</dbReference>
<dbReference type="InterPro" id="IPR002545">
    <property type="entry name" value="CheW-lke_dom"/>
</dbReference>
<protein>
    <submittedName>
        <fullName evidence="2">Chemotaxis protein CheW</fullName>
    </submittedName>
</protein>
<gene>
    <name evidence="2" type="ORF">GCM10017620_04930</name>
</gene>
<dbReference type="InterPro" id="IPR039315">
    <property type="entry name" value="CheW"/>
</dbReference>
<keyword evidence="3" id="KW-1185">Reference proteome</keyword>
<accession>A0ABQ5T5V5</accession>